<evidence type="ECO:0000313" key="2">
    <source>
        <dbReference type="Proteomes" id="UP000037146"/>
    </source>
</evidence>
<protein>
    <recommendedName>
        <fullName evidence="3">MerR family transcriptional regulator</fullName>
    </recommendedName>
</protein>
<comment type="caution">
    <text evidence="1">The sequence shown here is derived from an EMBL/GenBank/DDBJ whole genome shotgun (WGS) entry which is preliminary data.</text>
</comment>
<dbReference type="RefSeq" id="WP_049684068.1">
    <property type="nucleotide sequence ID" value="NZ_LFZW01000003.1"/>
</dbReference>
<evidence type="ECO:0008006" key="3">
    <source>
        <dbReference type="Google" id="ProtNLM"/>
    </source>
</evidence>
<accession>A0A0K9G3V2</accession>
<dbReference type="OrthoDB" id="2454204at2"/>
<organism evidence="1 2">
    <name type="scientific">Peribacillus loiseleuriae</name>
    <dbReference type="NCBI Taxonomy" id="1679170"/>
    <lineage>
        <taxon>Bacteria</taxon>
        <taxon>Bacillati</taxon>
        <taxon>Bacillota</taxon>
        <taxon>Bacilli</taxon>
        <taxon>Bacillales</taxon>
        <taxon>Bacillaceae</taxon>
        <taxon>Peribacillus</taxon>
    </lineage>
</organism>
<gene>
    <name evidence="1" type="ORF">AC625_24660</name>
</gene>
<dbReference type="PATRIC" id="fig|1679170.3.peg.5543"/>
<name>A0A0K9G3V2_9BACI</name>
<dbReference type="AlphaFoldDB" id="A0A0K9G3V2"/>
<proteinExistence type="predicted"/>
<dbReference type="EMBL" id="LFZW01000003">
    <property type="protein sequence ID" value="KMY41480.1"/>
    <property type="molecule type" value="Genomic_DNA"/>
</dbReference>
<dbReference type="Proteomes" id="UP000037146">
    <property type="component" value="Unassembled WGS sequence"/>
</dbReference>
<reference evidence="2" key="1">
    <citation type="submission" date="2015-07" db="EMBL/GenBank/DDBJ databases">
        <title>Genome sequencing project for genomic taxonomy and phylogenomics of Bacillus-like bacteria.</title>
        <authorList>
            <person name="Liu B."/>
            <person name="Wang J."/>
            <person name="Zhu Y."/>
            <person name="Liu G."/>
            <person name="Chen Q."/>
            <person name="Chen Z."/>
            <person name="Lan J."/>
            <person name="Che J."/>
            <person name="Ge C."/>
            <person name="Shi H."/>
            <person name="Pan Z."/>
            <person name="Liu X."/>
        </authorList>
    </citation>
    <scope>NUCLEOTIDE SEQUENCE [LARGE SCALE GENOMIC DNA]</scope>
    <source>
        <strain evidence="2">FJAT-27997</strain>
    </source>
</reference>
<dbReference type="STRING" id="1679170.AC625_24660"/>
<keyword evidence="2" id="KW-1185">Reference proteome</keyword>
<evidence type="ECO:0000313" key="1">
    <source>
        <dbReference type="EMBL" id="KMY41480.1"/>
    </source>
</evidence>
<sequence length="227" mass="27387">MNEPKYWKISDFVEELRKNLDIPNIHINTVDGWFKRLENDRIHYINRTVETNEKIYDELDLKIAIFIKKRREEKWALGAISRELNNFTSLRSFPHIEEKPTPYVDNIEALKNQITAEVQKTFAELAATQMEELKNQYNQLLTTLPKQQSPEEQRTKRFEELMLQKKIERKLEEDAEKIWSELPETERLKKVGFFKKEVDLEKKSQFMRNYKNDHFESYLKTEMGLEI</sequence>